<evidence type="ECO:0000313" key="2">
    <source>
        <dbReference type="EMBL" id="KAH7309012.1"/>
    </source>
</evidence>
<protein>
    <submittedName>
        <fullName evidence="2">Uncharacterized protein</fullName>
    </submittedName>
</protein>
<name>A0A8K0SLN8_9HYPO</name>
<evidence type="ECO:0000256" key="1">
    <source>
        <dbReference type="SAM" id="MobiDB-lite"/>
    </source>
</evidence>
<keyword evidence="3" id="KW-1185">Reference proteome</keyword>
<sequence>MKIANDRGRGLHGLGGPAPIERNPGTRVFRCWRNSRWTRISMSMYLLFRHLIPSHVLDPIQTQD</sequence>
<proteinExistence type="predicted"/>
<dbReference type="AlphaFoldDB" id="A0A8K0SLN8"/>
<dbReference type="EMBL" id="JAGPNK010000014">
    <property type="protein sequence ID" value="KAH7309012.1"/>
    <property type="molecule type" value="Genomic_DNA"/>
</dbReference>
<dbReference type="Proteomes" id="UP000813444">
    <property type="component" value="Unassembled WGS sequence"/>
</dbReference>
<reference evidence="2" key="1">
    <citation type="journal article" date="2021" name="Nat. Commun.">
        <title>Genetic determinants of endophytism in the Arabidopsis root mycobiome.</title>
        <authorList>
            <person name="Mesny F."/>
            <person name="Miyauchi S."/>
            <person name="Thiergart T."/>
            <person name="Pickel B."/>
            <person name="Atanasova L."/>
            <person name="Karlsson M."/>
            <person name="Huettel B."/>
            <person name="Barry K.W."/>
            <person name="Haridas S."/>
            <person name="Chen C."/>
            <person name="Bauer D."/>
            <person name="Andreopoulos W."/>
            <person name="Pangilinan J."/>
            <person name="LaButti K."/>
            <person name="Riley R."/>
            <person name="Lipzen A."/>
            <person name="Clum A."/>
            <person name="Drula E."/>
            <person name="Henrissat B."/>
            <person name="Kohler A."/>
            <person name="Grigoriev I.V."/>
            <person name="Martin F.M."/>
            <person name="Hacquard S."/>
        </authorList>
    </citation>
    <scope>NUCLEOTIDE SEQUENCE</scope>
    <source>
        <strain evidence="2">MPI-CAGE-CH-0235</strain>
    </source>
</reference>
<evidence type="ECO:0000313" key="3">
    <source>
        <dbReference type="Proteomes" id="UP000813444"/>
    </source>
</evidence>
<comment type="caution">
    <text evidence="2">The sequence shown here is derived from an EMBL/GenBank/DDBJ whole genome shotgun (WGS) entry which is preliminary data.</text>
</comment>
<feature type="non-terminal residue" evidence="2">
    <location>
        <position position="64"/>
    </location>
</feature>
<organism evidence="2 3">
    <name type="scientific">Stachybotrys elegans</name>
    <dbReference type="NCBI Taxonomy" id="80388"/>
    <lineage>
        <taxon>Eukaryota</taxon>
        <taxon>Fungi</taxon>
        <taxon>Dikarya</taxon>
        <taxon>Ascomycota</taxon>
        <taxon>Pezizomycotina</taxon>
        <taxon>Sordariomycetes</taxon>
        <taxon>Hypocreomycetidae</taxon>
        <taxon>Hypocreales</taxon>
        <taxon>Stachybotryaceae</taxon>
        <taxon>Stachybotrys</taxon>
    </lineage>
</organism>
<accession>A0A8K0SLN8</accession>
<gene>
    <name evidence="2" type="ORF">B0I35DRAFT_441196</name>
</gene>
<feature type="region of interest" description="Disordered" evidence="1">
    <location>
        <begin position="1"/>
        <end position="23"/>
    </location>
</feature>